<keyword evidence="1" id="KW-0479">Metal-binding</keyword>
<dbReference type="SUPFAM" id="SSF57756">
    <property type="entry name" value="Retrovirus zinc finger-like domains"/>
    <property type="match status" value="1"/>
</dbReference>
<keyword evidence="1" id="KW-0863">Zinc-finger</keyword>
<protein>
    <recommendedName>
        <fullName evidence="2">CCHC-type domain-containing protein</fullName>
    </recommendedName>
</protein>
<proteinExistence type="predicted"/>
<evidence type="ECO:0000256" key="1">
    <source>
        <dbReference type="PROSITE-ProRule" id="PRU00047"/>
    </source>
</evidence>
<reference evidence="3" key="5">
    <citation type="journal article" date="2021" name="G3 (Bethesda)">
        <title>Aegilops tauschii genome assembly Aet v5.0 features greater sequence contiguity and improved annotation.</title>
        <authorList>
            <person name="Wang L."/>
            <person name="Zhu T."/>
            <person name="Rodriguez J.C."/>
            <person name="Deal K.R."/>
            <person name="Dubcovsky J."/>
            <person name="McGuire P.E."/>
            <person name="Lux T."/>
            <person name="Spannagl M."/>
            <person name="Mayer K.F.X."/>
            <person name="Baldrich P."/>
            <person name="Meyers B.C."/>
            <person name="Huo N."/>
            <person name="Gu Y.Q."/>
            <person name="Zhou H."/>
            <person name="Devos K.M."/>
            <person name="Bennetzen J.L."/>
            <person name="Unver T."/>
            <person name="Budak H."/>
            <person name="Gulick P.J."/>
            <person name="Galiba G."/>
            <person name="Kalapos B."/>
            <person name="Nelson D.R."/>
            <person name="Li P."/>
            <person name="You F.M."/>
            <person name="Luo M.C."/>
            <person name="Dvorak J."/>
        </authorList>
    </citation>
    <scope>NUCLEOTIDE SEQUENCE [LARGE SCALE GENOMIC DNA]</scope>
    <source>
        <strain evidence="3">cv. AL8/78</strain>
    </source>
</reference>
<keyword evidence="1" id="KW-0862">Zinc</keyword>
<dbReference type="PROSITE" id="PS50158">
    <property type="entry name" value="ZF_CCHC"/>
    <property type="match status" value="1"/>
</dbReference>
<dbReference type="AlphaFoldDB" id="A0A453JHY8"/>
<evidence type="ECO:0000313" key="4">
    <source>
        <dbReference type="Proteomes" id="UP000015105"/>
    </source>
</evidence>
<reference evidence="3" key="4">
    <citation type="submission" date="2019-03" db="UniProtKB">
        <authorList>
            <consortium name="EnsemblPlants"/>
        </authorList>
    </citation>
    <scope>IDENTIFICATION</scope>
</reference>
<accession>A0A453JHY8</accession>
<organism evidence="3 4">
    <name type="scientific">Aegilops tauschii subsp. strangulata</name>
    <name type="common">Goatgrass</name>
    <dbReference type="NCBI Taxonomy" id="200361"/>
    <lineage>
        <taxon>Eukaryota</taxon>
        <taxon>Viridiplantae</taxon>
        <taxon>Streptophyta</taxon>
        <taxon>Embryophyta</taxon>
        <taxon>Tracheophyta</taxon>
        <taxon>Spermatophyta</taxon>
        <taxon>Magnoliopsida</taxon>
        <taxon>Liliopsida</taxon>
        <taxon>Poales</taxon>
        <taxon>Poaceae</taxon>
        <taxon>BOP clade</taxon>
        <taxon>Pooideae</taxon>
        <taxon>Triticodae</taxon>
        <taxon>Triticeae</taxon>
        <taxon>Triticinae</taxon>
        <taxon>Aegilops</taxon>
    </lineage>
</organism>
<dbReference type="InterPro" id="IPR001878">
    <property type="entry name" value="Znf_CCHC"/>
</dbReference>
<dbReference type="Gramene" id="AET5Gv20055100.1">
    <property type="protein sequence ID" value="AET5Gv20055100.1"/>
    <property type="gene ID" value="AET5Gv20055100"/>
</dbReference>
<dbReference type="Proteomes" id="UP000015105">
    <property type="component" value="Chromosome 5D"/>
</dbReference>
<name>A0A453JHY8_AEGTS</name>
<dbReference type="Gene3D" id="4.10.60.10">
    <property type="entry name" value="Zinc finger, CCHC-type"/>
    <property type="match status" value="1"/>
</dbReference>
<reference evidence="4" key="1">
    <citation type="journal article" date="2014" name="Science">
        <title>Ancient hybridizations among the ancestral genomes of bread wheat.</title>
        <authorList>
            <consortium name="International Wheat Genome Sequencing Consortium,"/>
            <person name="Marcussen T."/>
            <person name="Sandve S.R."/>
            <person name="Heier L."/>
            <person name="Spannagl M."/>
            <person name="Pfeifer M."/>
            <person name="Jakobsen K.S."/>
            <person name="Wulff B.B."/>
            <person name="Steuernagel B."/>
            <person name="Mayer K.F."/>
            <person name="Olsen O.A."/>
        </authorList>
    </citation>
    <scope>NUCLEOTIDE SEQUENCE [LARGE SCALE GENOMIC DNA]</scope>
    <source>
        <strain evidence="4">cv. AL8/78</strain>
    </source>
</reference>
<evidence type="ECO:0000313" key="3">
    <source>
        <dbReference type="EnsemblPlants" id="AET5Gv20055100.1"/>
    </source>
</evidence>
<dbReference type="Pfam" id="PF00098">
    <property type="entry name" value="zf-CCHC"/>
    <property type="match status" value="1"/>
</dbReference>
<dbReference type="GO" id="GO:0008270">
    <property type="term" value="F:zinc ion binding"/>
    <property type="evidence" value="ECO:0007669"/>
    <property type="project" value="UniProtKB-KW"/>
</dbReference>
<dbReference type="PANTHER" id="PTHR33170">
    <property type="entry name" value="DUF4283 DOMAIN-CONTAINING PROTEIN-RELATED"/>
    <property type="match status" value="1"/>
</dbReference>
<sequence>MTCYRCGEPGHFVAECTKELCDHCLKSQHVTGECPLLSGPKPVVTIYGVCCQELMFFESPEVAPSVQVLEGSFPGVVKVTN</sequence>
<dbReference type="EnsemblPlants" id="AET5Gv20055100.1">
    <property type="protein sequence ID" value="AET5Gv20055100.1"/>
    <property type="gene ID" value="AET5Gv20055100"/>
</dbReference>
<dbReference type="SMART" id="SM00343">
    <property type="entry name" value="ZnF_C2HC"/>
    <property type="match status" value="2"/>
</dbReference>
<keyword evidence="4" id="KW-1185">Reference proteome</keyword>
<dbReference type="InterPro" id="IPR036875">
    <property type="entry name" value="Znf_CCHC_sf"/>
</dbReference>
<evidence type="ECO:0000259" key="2">
    <source>
        <dbReference type="PROSITE" id="PS50158"/>
    </source>
</evidence>
<reference evidence="3" key="3">
    <citation type="journal article" date="2017" name="Nature">
        <title>Genome sequence of the progenitor of the wheat D genome Aegilops tauschii.</title>
        <authorList>
            <person name="Luo M.C."/>
            <person name="Gu Y.Q."/>
            <person name="Puiu D."/>
            <person name="Wang H."/>
            <person name="Twardziok S.O."/>
            <person name="Deal K.R."/>
            <person name="Huo N."/>
            <person name="Zhu T."/>
            <person name="Wang L."/>
            <person name="Wang Y."/>
            <person name="McGuire P.E."/>
            <person name="Liu S."/>
            <person name="Long H."/>
            <person name="Ramasamy R.K."/>
            <person name="Rodriguez J.C."/>
            <person name="Van S.L."/>
            <person name="Yuan L."/>
            <person name="Wang Z."/>
            <person name="Xia Z."/>
            <person name="Xiao L."/>
            <person name="Anderson O.D."/>
            <person name="Ouyang S."/>
            <person name="Liang Y."/>
            <person name="Zimin A.V."/>
            <person name="Pertea G."/>
            <person name="Qi P."/>
            <person name="Bennetzen J.L."/>
            <person name="Dai X."/>
            <person name="Dawson M.W."/>
            <person name="Muller H.G."/>
            <person name="Kugler K."/>
            <person name="Rivarola-Duarte L."/>
            <person name="Spannagl M."/>
            <person name="Mayer K.F.X."/>
            <person name="Lu F.H."/>
            <person name="Bevan M.W."/>
            <person name="Leroy P."/>
            <person name="Li P."/>
            <person name="You F.M."/>
            <person name="Sun Q."/>
            <person name="Liu Z."/>
            <person name="Lyons E."/>
            <person name="Wicker T."/>
            <person name="Salzberg S.L."/>
            <person name="Devos K.M."/>
            <person name="Dvorak J."/>
        </authorList>
    </citation>
    <scope>NUCLEOTIDE SEQUENCE [LARGE SCALE GENOMIC DNA]</scope>
    <source>
        <strain evidence="3">cv. AL8/78</strain>
    </source>
</reference>
<feature type="domain" description="CCHC-type" evidence="2">
    <location>
        <begin position="3"/>
        <end position="18"/>
    </location>
</feature>
<dbReference type="PANTHER" id="PTHR33170:SF40">
    <property type="entry name" value="OS04G0557100 PROTEIN"/>
    <property type="match status" value="1"/>
</dbReference>
<reference evidence="4" key="2">
    <citation type="journal article" date="2017" name="Nat. Plants">
        <title>The Aegilops tauschii genome reveals multiple impacts of transposons.</title>
        <authorList>
            <person name="Zhao G."/>
            <person name="Zou C."/>
            <person name="Li K."/>
            <person name="Wang K."/>
            <person name="Li T."/>
            <person name="Gao L."/>
            <person name="Zhang X."/>
            <person name="Wang H."/>
            <person name="Yang Z."/>
            <person name="Liu X."/>
            <person name="Jiang W."/>
            <person name="Mao L."/>
            <person name="Kong X."/>
            <person name="Jiao Y."/>
            <person name="Jia J."/>
        </authorList>
    </citation>
    <scope>NUCLEOTIDE SEQUENCE [LARGE SCALE GENOMIC DNA]</scope>
    <source>
        <strain evidence="4">cv. AL8/78</strain>
    </source>
</reference>
<dbReference type="GO" id="GO:0003676">
    <property type="term" value="F:nucleic acid binding"/>
    <property type="evidence" value="ECO:0007669"/>
    <property type="project" value="InterPro"/>
</dbReference>